<dbReference type="Proteomes" id="UP000494040">
    <property type="component" value="Unassembled WGS sequence"/>
</dbReference>
<feature type="compositionally biased region" description="Polar residues" evidence="1">
    <location>
        <begin position="1301"/>
        <end position="1312"/>
    </location>
</feature>
<feature type="region of interest" description="Disordered" evidence="1">
    <location>
        <begin position="959"/>
        <end position="1006"/>
    </location>
</feature>
<accession>A0A8I6SQH9</accession>
<feature type="region of interest" description="Disordered" evidence="1">
    <location>
        <begin position="1279"/>
        <end position="1484"/>
    </location>
</feature>
<feature type="region of interest" description="Disordered" evidence="1">
    <location>
        <begin position="277"/>
        <end position="298"/>
    </location>
</feature>
<name>A0A8I6SQH9_CIMLE</name>
<feature type="compositionally biased region" description="Basic and acidic residues" evidence="1">
    <location>
        <begin position="1377"/>
        <end position="1391"/>
    </location>
</feature>
<reference evidence="2" key="1">
    <citation type="submission" date="2022-01" db="UniProtKB">
        <authorList>
            <consortium name="EnsemblMetazoa"/>
        </authorList>
    </citation>
    <scope>IDENTIFICATION</scope>
</reference>
<organism evidence="2 3">
    <name type="scientific">Cimex lectularius</name>
    <name type="common">Bed bug</name>
    <name type="synonym">Acanthia lectularia</name>
    <dbReference type="NCBI Taxonomy" id="79782"/>
    <lineage>
        <taxon>Eukaryota</taxon>
        <taxon>Metazoa</taxon>
        <taxon>Ecdysozoa</taxon>
        <taxon>Arthropoda</taxon>
        <taxon>Hexapoda</taxon>
        <taxon>Insecta</taxon>
        <taxon>Pterygota</taxon>
        <taxon>Neoptera</taxon>
        <taxon>Paraneoptera</taxon>
        <taxon>Hemiptera</taxon>
        <taxon>Heteroptera</taxon>
        <taxon>Panheteroptera</taxon>
        <taxon>Cimicomorpha</taxon>
        <taxon>Cimicidae</taxon>
        <taxon>Cimex</taxon>
    </lineage>
</organism>
<evidence type="ECO:0000313" key="2">
    <source>
        <dbReference type="EnsemblMetazoa" id="XP_024085010.1"/>
    </source>
</evidence>
<feature type="compositionally biased region" description="Polar residues" evidence="1">
    <location>
        <begin position="983"/>
        <end position="998"/>
    </location>
</feature>
<feature type="region of interest" description="Disordered" evidence="1">
    <location>
        <begin position="1505"/>
        <end position="1534"/>
    </location>
</feature>
<proteinExistence type="predicted"/>
<dbReference type="GeneID" id="112127792"/>
<protein>
    <submittedName>
        <fullName evidence="2">Uncharacterized protein</fullName>
    </submittedName>
</protein>
<dbReference type="KEGG" id="clec:112127792"/>
<feature type="region of interest" description="Disordered" evidence="1">
    <location>
        <begin position="866"/>
        <end position="885"/>
    </location>
</feature>
<keyword evidence="3" id="KW-1185">Reference proteome</keyword>
<feature type="region of interest" description="Disordered" evidence="1">
    <location>
        <begin position="1030"/>
        <end position="1063"/>
    </location>
</feature>
<feature type="compositionally biased region" description="Polar residues" evidence="1">
    <location>
        <begin position="1392"/>
        <end position="1403"/>
    </location>
</feature>
<feature type="compositionally biased region" description="Basic and acidic residues" evidence="1">
    <location>
        <begin position="1314"/>
        <end position="1337"/>
    </location>
</feature>
<evidence type="ECO:0000256" key="1">
    <source>
        <dbReference type="SAM" id="MobiDB-lite"/>
    </source>
</evidence>
<sequence>MRKAKLHITVVTAKSLFRPLFQISHTQISRIFNYRIQALQRYQFLSKMSVKCMYSLLDKMLLSLSCSNLTGHVNQNAKGMKGISYNNIKADDVYPGNRKHASRYKPYRTTISRRYRKMARQPHDSENLDLMKKDINQLKSYKHTDKTNPLYRSLYAYKKSYYKFKCIDKKIRKSFHNFSDFEMNQLSRKVASFRLSKTSKDKIMWPPLYKYKGNIEKRPKPQTPHPQGSKRLILKLTTKSYPHEILQPLYPSKGHADTVIPNQVTVKVAELRKDVKGKEETNKDKNAVEKKDEESKKVSKEEVENLKMKIKLHKQSNIYLDSINRLCYKLENMTDKKPESIVHYLKSSLKKELDELKAVAPNKYRELMKENKFHQLKLDMHITSERLREITKDSSRLMSVKTESHKVKNKQNVISKDKDKDAKIARESRNEELSEIPASPAELLQSSNPAQSIFLTAKTTNKTTARAFSTHHFFDDVDTSLSLKIEEKPLDIALSREKEGKYASYINSNLNNKKVLKYMMEKHKGYLESKSKKDRLKSEKFKLDSKDFNMTKNCSEHKFLSVSAGREKMNIKLKEFQTRLKSYQSDKTSQPIFEAKNNMLQTTEQMITPVAQPEELGNTEIEHLKTETLSIPVGLFNSQGMSLLTTKRFYSTSPKVNNSTLKKIAENKMAYQPLYFYKKDITNGDDPSKTSPFNERAVVNPPSTVDRVNTRIKVNLDNLVGTGQIKINLEKMDDLKLGRTTIPTTSSQYLQTVTFPSKNEPLSKLKKNVLQLKKLIHEKLGKEYVGTNKIAYDVPYAITAPKKSDLKSLSSPTCTNRRTEINPIAEMTSPCICDNKNIEDNTINKLELPFKQESVLDMREMSLEEKNASDKLNAKPISDNEKSHDSWKMQIRETVFNNSQVDNSMINQRSGILLNHPDVSFPMKETGFFSGGLKLPPPCEFDGTNTANVKQDSIEAKECGSVMPQKNENNPSRLPKESHEQLLKSNTSPDAKTTTVSKATEKPVNTKLLQEMRAEVQKAYEKSLQDITSEVLKGSESQSTNSKDPKPYLESKTGVSSSDRSRCSQKIKRTNNNLRKIKSMEGVHNLFEELYDTSRKEVAQLTSRSLDRLGHKQYLSKFDSLMSRIADKIYNRDSSKNHKYVSKDDGKKNMSGISSKINSSFPPWMKSIFEKKKYSFNNSNVIDCRDKSNIKLEISGISGNVALNLTRDSKNGALQATLSLPNCVVAQNSNKEIAWLEKHHKAKHELFNKQNPKFSSLTFTKKENLSDAKEKDSSILACQKKSAASPNEENPTLKSSETDSTKNCTSDANLHSDQLAKKEEAAPKKEDTSIKSSEKCTDIPQPIKALKSEENVKVESCDKPVISKSEETLMSAPPNNKLEKNENVEKPKDTCPSKTEVTPQLSKSEVKLENVPKVSRPPEPSDKICPKASSTEITQEVKAELQQAKCSTDEKPNEPKKKEEYYSRRESSRPSSPLSSKTDIQECLPRTSIEKSTPMMSLCTVRPRIKPINPGKRKTRPIPSEDKSETCNNDMYMPPNIKNFSKTEECKTSSKKKAFNAAQIKASDIPNKMFHIQQPMLKCFIVPEGNLCPLTPEKSSSCSSLPSGCKTNMKNPADKKINNRKNCLSMAKRESEKEASIQRNVIYPRSRSKSPEKLLKYESAECKEDKVRLDEHEFENDFVPDIPNVTSAKSQVTLFDTKSISVTVPETDDFTKKLKLPCLSAEYEKTWYTEAGLNNTRPTSNNYYYKISDMFFPKM</sequence>
<evidence type="ECO:0000313" key="3">
    <source>
        <dbReference type="Proteomes" id="UP000494040"/>
    </source>
</evidence>
<feature type="compositionally biased region" description="Basic and acidic residues" evidence="1">
    <location>
        <begin position="1346"/>
        <end position="1358"/>
    </location>
</feature>
<feature type="compositionally biased region" description="Basic and acidic residues" evidence="1">
    <location>
        <begin position="1447"/>
        <end position="1468"/>
    </location>
</feature>
<feature type="compositionally biased region" description="Polar residues" evidence="1">
    <location>
        <begin position="1282"/>
        <end position="1295"/>
    </location>
</feature>
<dbReference type="RefSeq" id="XP_024085010.1">
    <property type="nucleotide sequence ID" value="XM_024229242.1"/>
</dbReference>
<dbReference type="EnsemblMetazoa" id="XM_024229242.1">
    <property type="protein sequence ID" value="XP_024085010.1"/>
    <property type="gene ID" value="LOC112127792"/>
</dbReference>